<feature type="transmembrane region" description="Helical" evidence="1">
    <location>
        <begin position="128"/>
        <end position="150"/>
    </location>
</feature>
<dbReference type="OrthoDB" id="9972633at2"/>
<keyword evidence="1" id="KW-0472">Membrane</keyword>
<sequence length="164" mass="19344">MGKWKTKGTLTKSLTLGNQDDWQAVSKEKKYTKGKWILFTIPFIIIGLLNYSFSIIDNLRVKPNDISHAKEISNYYHMMKKKGYQFNDHQEQIYSYYEAFFDKNGNYEFLNYPHAVIFYGSKAHRESYISAVILSSTFLLLAFCLSILLLKLIPFRKNRKNHLH</sequence>
<keyword evidence="1" id="KW-0812">Transmembrane</keyword>
<name>A0A511QE94_9VIBR</name>
<feature type="transmembrane region" description="Helical" evidence="1">
    <location>
        <begin position="36"/>
        <end position="56"/>
    </location>
</feature>
<reference evidence="2 3" key="1">
    <citation type="submission" date="2019-07" db="EMBL/GenBank/DDBJ databases">
        <title>Whole genome shotgun sequence of Vibrio sagamiensis NBRC 104589.</title>
        <authorList>
            <person name="Hosoyama A."/>
            <person name="Uohara A."/>
            <person name="Ohji S."/>
            <person name="Ichikawa N."/>
        </authorList>
    </citation>
    <scope>NUCLEOTIDE SEQUENCE [LARGE SCALE GENOMIC DNA]</scope>
    <source>
        <strain evidence="2 3">NBRC 104589</strain>
    </source>
</reference>
<accession>A0A511QE94</accession>
<evidence type="ECO:0000256" key="1">
    <source>
        <dbReference type="SAM" id="Phobius"/>
    </source>
</evidence>
<dbReference type="Proteomes" id="UP000321922">
    <property type="component" value="Unassembled WGS sequence"/>
</dbReference>
<dbReference type="RefSeq" id="WP_039979771.1">
    <property type="nucleotide sequence ID" value="NZ_BAOJ01000020.1"/>
</dbReference>
<proteinExistence type="predicted"/>
<organism evidence="2 3">
    <name type="scientific">Vibrio sagamiensis NBRC 104589</name>
    <dbReference type="NCBI Taxonomy" id="1219064"/>
    <lineage>
        <taxon>Bacteria</taxon>
        <taxon>Pseudomonadati</taxon>
        <taxon>Pseudomonadota</taxon>
        <taxon>Gammaproteobacteria</taxon>
        <taxon>Vibrionales</taxon>
        <taxon>Vibrionaceae</taxon>
        <taxon>Vibrio</taxon>
    </lineage>
</organism>
<comment type="caution">
    <text evidence="2">The sequence shown here is derived from an EMBL/GenBank/DDBJ whole genome shotgun (WGS) entry which is preliminary data.</text>
</comment>
<keyword evidence="1" id="KW-1133">Transmembrane helix</keyword>
<dbReference type="AlphaFoldDB" id="A0A511QE94"/>
<protein>
    <submittedName>
        <fullName evidence="2">Uncharacterized protein</fullName>
    </submittedName>
</protein>
<gene>
    <name evidence="2" type="ORF">VSA01S_17110</name>
</gene>
<dbReference type="EMBL" id="BJXJ01000014">
    <property type="protein sequence ID" value="GEM75599.1"/>
    <property type="molecule type" value="Genomic_DNA"/>
</dbReference>
<evidence type="ECO:0000313" key="2">
    <source>
        <dbReference type="EMBL" id="GEM75599.1"/>
    </source>
</evidence>
<keyword evidence="3" id="KW-1185">Reference proteome</keyword>
<evidence type="ECO:0000313" key="3">
    <source>
        <dbReference type="Proteomes" id="UP000321922"/>
    </source>
</evidence>